<organismHost>
    <name type="scientific">Chlorella</name>
    <dbReference type="NCBI Taxonomy" id="3071"/>
</organismHost>
<organism evidence="2 3">
    <name type="scientific">Paramecium bursaria Chlorella virus NY2A</name>
    <name type="common">PBCV-NY2A</name>
    <dbReference type="NCBI Taxonomy" id="46021"/>
    <lineage>
        <taxon>Viruses</taxon>
        <taxon>Varidnaviria</taxon>
        <taxon>Bamfordvirae</taxon>
        <taxon>Nucleocytoviricota</taxon>
        <taxon>Megaviricetes</taxon>
        <taxon>Algavirales</taxon>
        <taxon>Phycodnaviridae</taxon>
        <taxon>Chlorovirus</taxon>
        <taxon>Chlorovirus americanus</taxon>
    </lineage>
</organism>
<evidence type="ECO:0000313" key="3">
    <source>
        <dbReference type="Proteomes" id="UP000202419"/>
    </source>
</evidence>
<accession>A7IWC6</accession>
<evidence type="ECO:0000313" key="2">
    <source>
        <dbReference type="EMBL" id="ABT14650.1"/>
    </source>
</evidence>
<dbReference type="Proteomes" id="UP000202419">
    <property type="component" value="Segment"/>
</dbReference>
<proteinExistence type="predicted"/>
<sequence length="79" mass="9281">MNFIVGKFHSDHHRVGIAINDLRPRQQFRHTFRRVFDHLSTGRGDRGSDRHARNKSSRSSEKPVHTVHHNFIRSLLCIV</sequence>
<dbReference type="GeneID" id="5658844"/>
<keyword evidence="3" id="KW-1185">Reference proteome</keyword>
<name>A7IWC6_PBCVN</name>
<evidence type="ECO:0000256" key="1">
    <source>
        <dbReference type="SAM" id="MobiDB-lite"/>
    </source>
</evidence>
<reference evidence="2 3" key="1">
    <citation type="journal article" date="2007" name="Virology">
        <title>Sequence and annotation of the 369-kb NY-2A and the 345-kb AR158 viruses that infect Chlorella NC64A.</title>
        <authorList>
            <person name="Fitzgerald L.A."/>
            <person name="Graves M.V."/>
            <person name="Li X."/>
            <person name="Feldblyum T."/>
            <person name="Nierman W.C."/>
            <person name="Van Etten J.L."/>
        </authorList>
    </citation>
    <scope>NUCLEOTIDE SEQUENCE [LARGE SCALE GENOMIC DNA]</scope>
    <source>
        <strain evidence="2 3">NY-2A</strain>
    </source>
</reference>
<dbReference type="RefSeq" id="YP_001497447.1">
    <property type="nucleotide sequence ID" value="NC_009898.1"/>
</dbReference>
<gene>
    <name evidence="2" type="primary">b251L</name>
    <name evidence="2" type="ORF">NY2A_b251L</name>
</gene>
<feature type="region of interest" description="Disordered" evidence="1">
    <location>
        <begin position="39"/>
        <end position="65"/>
    </location>
</feature>
<protein>
    <submittedName>
        <fullName evidence="2">Uncharacterized protein b251L</fullName>
    </submittedName>
</protein>
<dbReference type="KEGG" id="vg:5658844"/>
<dbReference type="EMBL" id="DQ491002">
    <property type="protein sequence ID" value="ABT14650.1"/>
    <property type="molecule type" value="Genomic_DNA"/>
</dbReference>